<evidence type="ECO:0000256" key="2">
    <source>
        <dbReference type="SAM" id="Phobius"/>
    </source>
</evidence>
<keyword evidence="2" id="KW-1133">Transmembrane helix</keyword>
<sequence length="148" mass="16194">MICPFPAVRRGSPGTTGQPCGNIIFLVGRDSPVSIVRIQQSPAVLQAEFRQTHHGIPAFVSEGLGNYRTYPLFSPETDKKASEGFARGNKTRSSSAKDYGINGRLPKGSPPIIPFPFALRGHLFGLSFFPFFLLKTAFRGRRLKGKAN</sequence>
<name>A0A1H8U7M7_9SPHI</name>
<keyword evidence="2" id="KW-0812">Transmembrane</keyword>
<evidence type="ECO:0000256" key="1">
    <source>
        <dbReference type="SAM" id="MobiDB-lite"/>
    </source>
</evidence>
<dbReference type="Proteomes" id="UP000198942">
    <property type="component" value="Unassembled WGS sequence"/>
</dbReference>
<reference evidence="4" key="1">
    <citation type="submission" date="2016-10" db="EMBL/GenBank/DDBJ databases">
        <authorList>
            <person name="Varghese N."/>
            <person name="Submissions S."/>
        </authorList>
    </citation>
    <scope>NUCLEOTIDE SEQUENCE [LARGE SCALE GENOMIC DNA]</scope>
    <source>
        <strain evidence="4">Gh-48</strain>
    </source>
</reference>
<dbReference type="EMBL" id="FOCL01000018">
    <property type="protein sequence ID" value="SEO99086.1"/>
    <property type="molecule type" value="Genomic_DNA"/>
</dbReference>
<keyword evidence="2" id="KW-0472">Membrane</keyword>
<accession>A0A1H8U7M7</accession>
<keyword evidence="4" id="KW-1185">Reference proteome</keyword>
<evidence type="ECO:0000313" key="3">
    <source>
        <dbReference type="EMBL" id="SEO99086.1"/>
    </source>
</evidence>
<dbReference type="RefSeq" id="WP_091221063.1">
    <property type="nucleotide sequence ID" value="NZ_FOCL01000018.1"/>
</dbReference>
<protein>
    <submittedName>
        <fullName evidence="3">Uncharacterized protein</fullName>
    </submittedName>
</protein>
<organism evidence="3 4">
    <name type="scientific">Mucilaginibacter gossypiicola</name>
    <dbReference type="NCBI Taxonomy" id="551995"/>
    <lineage>
        <taxon>Bacteria</taxon>
        <taxon>Pseudomonadati</taxon>
        <taxon>Bacteroidota</taxon>
        <taxon>Sphingobacteriia</taxon>
        <taxon>Sphingobacteriales</taxon>
        <taxon>Sphingobacteriaceae</taxon>
        <taxon>Mucilaginibacter</taxon>
    </lineage>
</organism>
<evidence type="ECO:0000313" key="4">
    <source>
        <dbReference type="Proteomes" id="UP000198942"/>
    </source>
</evidence>
<proteinExistence type="predicted"/>
<dbReference type="OrthoDB" id="9904301at2"/>
<feature type="region of interest" description="Disordered" evidence="1">
    <location>
        <begin position="77"/>
        <end position="102"/>
    </location>
</feature>
<dbReference type="AlphaFoldDB" id="A0A1H8U7M7"/>
<feature type="transmembrane region" description="Helical" evidence="2">
    <location>
        <begin position="112"/>
        <end position="134"/>
    </location>
</feature>
<gene>
    <name evidence="3" type="ORF">SAMN05192574_11859</name>
</gene>
<dbReference type="STRING" id="551995.SAMN05192574_11859"/>